<evidence type="ECO:0000313" key="1">
    <source>
        <dbReference type="EnsemblPlants" id="Bo2g161750.1"/>
    </source>
</evidence>
<dbReference type="Proteomes" id="UP000032141">
    <property type="component" value="Chromosome C2"/>
</dbReference>
<reference evidence="1" key="2">
    <citation type="submission" date="2015-03" db="UniProtKB">
        <authorList>
            <consortium name="EnsemblPlants"/>
        </authorList>
    </citation>
    <scope>IDENTIFICATION</scope>
</reference>
<dbReference type="EnsemblPlants" id="Bo2g161750.1">
    <property type="protein sequence ID" value="Bo2g161750.1"/>
    <property type="gene ID" value="Bo2g161750"/>
</dbReference>
<dbReference type="HOGENOM" id="CLU_1951767_0_0_1"/>
<dbReference type="OMA" id="CCSNIIS"/>
<dbReference type="Gramene" id="Bo2g161750.1">
    <property type="protein sequence ID" value="Bo2g161750.1"/>
    <property type="gene ID" value="Bo2g161750"/>
</dbReference>
<proteinExistence type="predicted"/>
<keyword evidence="2" id="KW-1185">Reference proteome</keyword>
<sequence>MDMDEFGMGSPIEAFVLSGNCEVLGLDTCSGKFIRRISSSCCSNIISAFADARMLMRGLNPRVANSPSFSILIILNPTQFQGSERLSIREMLEDGVYSGVFFPSFSLGLPEVRKVQLKRVLSEQLRQII</sequence>
<accession>A0A0D3AY92</accession>
<name>A0A0D3AY92_BRAOL</name>
<protein>
    <submittedName>
        <fullName evidence="1">Uncharacterized protein</fullName>
    </submittedName>
</protein>
<dbReference type="AlphaFoldDB" id="A0A0D3AY92"/>
<reference evidence="1 2" key="1">
    <citation type="journal article" date="2014" name="Genome Biol.">
        <title>Transcriptome and methylome profiling reveals relics of genome dominance in the mesopolyploid Brassica oleracea.</title>
        <authorList>
            <person name="Parkin I.A."/>
            <person name="Koh C."/>
            <person name="Tang H."/>
            <person name="Robinson S.J."/>
            <person name="Kagale S."/>
            <person name="Clarke W.E."/>
            <person name="Town C.D."/>
            <person name="Nixon J."/>
            <person name="Krishnakumar V."/>
            <person name="Bidwell S.L."/>
            <person name="Denoeud F."/>
            <person name="Belcram H."/>
            <person name="Links M.G."/>
            <person name="Just J."/>
            <person name="Clarke C."/>
            <person name="Bender T."/>
            <person name="Huebert T."/>
            <person name="Mason A.S."/>
            <person name="Pires J.C."/>
            <person name="Barker G."/>
            <person name="Moore J."/>
            <person name="Walley P.G."/>
            <person name="Manoli S."/>
            <person name="Batley J."/>
            <person name="Edwards D."/>
            <person name="Nelson M.N."/>
            <person name="Wang X."/>
            <person name="Paterson A.H."/>
            <person name="King G."/>
            <person name="Bancroft I."/>
            <person name="Chalhoub B."/>
            <person name="Sharpe A.G."/>
        </authorList>
    </citation>
    <scope>NUCLEOTIDE SEQUENCE</scope>
    <source>
        <strain evidence="1 2">cv. TO1000</strain>
    </source>
</reference>
<organism evidence="1 2">
    <name type="scientific">Brassica oleracea var. oleracea</name>
    <dbReference type="NCBI Taxonomy" id="109376"/>
    <lineage>
        <taxon>Eukaryota</taxon>
        <taxon>Viridiplantae</taxon>
        <taxon>Streptophyta</taxon>
        <taxon>Embryophyta</taxon>
        <taxon>Tracheophyta</taxon>
        <taxon>Spermatophyta</taxon>
        <taxon>Magnoliopsida</taxon>
        <taxon>eudicotyledons</taxon>
        <taxon>Gunneridae</taxon>
        <taxon>Pentapetalae</taxon>
        <taxon>rosids</taxon>
        <taxon>malvids</taxon>
        <taxon>Brassicales</taxon>
        <taxon>Brassicaceae</taxon>
        <taxon>Brassiceae</taxon>
        <taxon>Brassica</taxon>
    </lineage>
</organism>
<evidence type="ECO:0000313" key="2">
    <source>
        <dbReference type="Proteomes" id="UP000032141"/>
    </source>
</evidence>